<feature type="signal peptide" evidence="1">
    <location>
        <begin position="1"/>
        <end position="27"/>
    </location>
</feature>
<sequence length="316" mass="36473">MKTFKRNLIKLLLTSILLAFGSTQSHADSANTNQIHMANDQFSLTCHIPIVIEADEKLYFYYKCTLKNTSNEKIRIHKQAQTHATKDGKYSKFKRYAHQIHQELAPGESTTWMQHAVATSEGDFKLKVSMDTFKNIKTSETTAQIKKVKHPEYEINFLNKEIQKNADNFPLIKANTDETLGSFHKFSFTNKPVKVGNYMVNAFIFEAPKEERDLVWSFNSEGFSGVWYILPVKGTMKGFTHFHKRQLTENNKTIGKIGDKMILQILPAHRMTPGEKYILWFNNKIMPYSFKHVTLSLNFPPLGKSSYKDVFPRGVY</sequence>
<proteinExistence type="predicted"/>
<evidence type="ECO:0000313" key="2">
    <source>
        <dbReference type="EMBL" id="NWK57463.1"/>
    </source>
</evidence>
<dbReference type="EMBL" id="JACBAZ010000012">
    <property type="protein sequence ID" value="NWK57463.1"/>
    <property type="molecule type" value="Genomic_DNA"/>
</dbReference>
<feature type="chain" id="PRO_5032785763" evidence="1">
    <location>
        <begin position="28"/>
        <end position="316"/>
    </location>
</feature>
<protein>
    <submittedName>
        <fullName evidence="2">Uncharacterized protein</fullName>
    </submittedName>
</protein>
<dbReference type="Proteomes" id="UP000557872">
    <property type="component" value="Unassembled WGS sequence"/>
</dbReference>
<accession>A0A851GIX8</accession>
<reference evidence="2 3" key="1">
    <citation type="submission" date="2020-07" db="EMBL/GenBank/DDBJ databases">
        <title>Roseicoccus Jingziensis gen. nov., sp. nov., isolated from coastal seawater.</title>
        <authorList>
            <person name="Feng X."/>
        </authorList>
    </citation>
    <scope>NUCLEOTIDE SEQUENCE [LARGE SCALE GENOMIC DNA]</scope>
    <source>
        <strain evidence="2 3">N1E253</strain>
    </source>
</reference>
<evidence type="ECO:0000313" key="3">
    <source>
        <dbReference type="Proteomes" id="UP000557872"/>
    </source>
</evidence>
<gene>
    <name evidence="2" type="ORF">HW115_17735</name>
</gene>
<dbReference type="AlphaFoldDB" id="A0A851GIX8"/>
<name>A0A851GIX8_9BACT</name>
<keyword evidence="1" id="KW-0732">Signal</keyword>
<comment type="caution">
    <text evidence="2">The sequence shown here is derived from an EMBL/GenBank/DDBJ whole genome shotgun (WGS) entry which is preliminary data.</text>
</comment>
<organism evidence="2 3">
    <name type="scientific">Oceaniferula marina</name>
    <dbReference type="NCBI Taxonomy" id="2748318"/>
    <lineage>
        <taxon>Bacteria</taxon>
        <taxon>Pseudomonadati</taxon>
        <taxon>Verrucomicrobiota</taxon>
        <taxon>Verrucomicrobiia</taxon>
        <taxon>Verrucomicrobiales</taxon>
        <taxon>Verrucomicrobiaceae</taxon>
        <taxon>Oceaniferula</taxon>
    </lineage>
</organism>
<evidence type="ECO:0000256" key="1">
    <source>
        <dbReference type="SAM" id="SignalP"/>
    </source>
</evidence>
<dbReference type="RefSeq" id="WP_178934563.1">
    <property type="nucleotide sequence ID" value="NZ_JACBAZ010000012.1"/>
</dbReference>
<keyword evidence="3" id="KW-1185">Reference proteome</keyword>